<comment type="caution">
    <text evidence="1">The sequence shown here is derived from an EMBL/GenBank/DDBJ whole genome shotgun (WGS) entry which is preliminary data.</text>
</comment>
<evidence type="ECO:0000313" key="1">
    <source>
        <dbReference type="EMBL" id="TGN65808.1"/>
    </source>
</evidence>
<dbReference type="OrthoDB" id="9936745at2"/>
<accession>A0A4Z1CHV3</accession>
<dbReference type="Proteomes" id="UP000297496">
    <property type="component" value="Unassembled WGS sequence"/>
</dbReference>
<gene>
    <name evidence="1" type="ORF">EXE59_18995</name>
</gene>
<proteinExistence type="predicted"/>
<name>A0A4Z1CHV3_9ACTN</name>
<organism evidence="1 2">
    <name type="scientific">Nocardioides eburneiflavus</name>
    <dbReference type="NCBI Taxonomy" id="2518372"/>
    <lineage>
        <taxon>Bacteria</taxon>
        <taxon>Bacillati</taxon>
        <taxon>Actinomycetota</taxon>
        <taxon>Actinomycetes</taxon>
        <taxon>Propionibacteriales</taxon>
        <taxon>Nocardioidaceae</taxon>
        <taxon>Nocardioides</taxon>
    </lineage>
</organism>
<dbReference type="EMBL" id="SRRO01000001">
    <property type="protein sequence ID" value="TGN65808.1"/>
    <property type="molecule type" value="Genomic_DNA"/>
</dbReference>
<dbReference type="AlphaFoldDB" id="A0A4Z1CHV3"/>
<keyword evidence="2" id="KW-1185">Reference proteome</keyword>
<dbReference type="RefSeq" id="WP_135840298.1">
    <property type="nucleotide sequence ID" value="NZ_SRRO01000001.1"/>
</dbReference>
<evidence type="ECO:0000313" key="2">
    <source>
        <dbReference type="Proteomes" id="UP000297496"/>
    </source>
</evidence>
<sequence>MNTCTTLDASAFDSEEDTVPQLTGANIRVAIREIREYSYRALVAAGASPGEAATGASQVLHAELHAGVGLTGLVADLARGAWPREGLSCARRAGARTILQVDCAGRSGGLRVGPYVIDLAAGETEPAVVTTSAEVAVDSMLNDPLLAAARMTGTSVTAIQLLPHEPSLVTMATPEGNLAHGELDPAAIVSLLDTDDLVGLEGFVVATGVRTTETSLARLTWDTPGQRAERRLAAARHGVDVDRATWRVVASHAQHFLVPEADS</sequence>
<protein>
    <submittedName>
        <fullName evidence="1">Uncharacterized protein</fullName>
    </submittedName>
</protein>
<reference evidence="1 2" key="1">
    <citation type="submission" date="2019-04" db="EMBL/GenBank/DDBJ databases">
        <title>Three New Species of Nocardioides, Nocardioides euryhalodurans sp. nov., Nocardioides seonyuensis sp. nov. and Nocardioides eburneoflavus sp. nov. Isolated from Soil.</title>
        <authorList>
            <person name="Roh S.G."/>
            <person name="Lee C."/>
            <person name="Kim M.-K."/>
            <person name="Kim S.B."/>
        </authorList>
    </citation>
    <scope>NUCLEOTIDE SEQUENCE [LARGE SCALE GENOMIC DNA]</scope>
    <source>
        <strain evidence="1 2">MMS17-SY213</strain>
    </source>
</reference>